<evidence type="ECO:0000259" key="5">
    <source>
        <dbReference type="Pfam" id="PF02911"/>
    </source>
</evidence>
<proteinExistence type="inferred from homology"/>
<protein>
    <submittedName>
        <fullName evidence="6">Formyltransferase family protein</fullName>
    </submittedName>
</protein>
<evidence type="ECO:0000313" key="7">
    <source>
        <dbReference type="Proteomes" id="UP001455709"/>
    </source>
</evidence>
<evidence type="ECO:0000256" key="1">
    <source>
        <dbReference type="ARBA" id="ARBA00010699"/>
    </source>
</evidence>
<dbReference type="EMBL" id="JBDOJC010000001">
    <property type="protein sequence ID" value="MEO2215737.1"/>
    <property type="molecule type" value="Genomic_DNA"/>
</dbReference>
<comment type="similarity">
    <text evidence="1">Belongs to the Fmt family.</text>
</comment>
<feature type="domain" description="Formyl transferase C-terminal" evidence="5">
    <location>
        <begin position="215"/>
        <end position="308"/>
    </location>
</feature>
<comment type="caution">
    <text evidence="6">The sequence shown here is derived from an EMBL/GenBank/DDBJ whole genome shotgun (WGS) entry which is preliminary data.</text>
</comment>
<organism evidence="6 7">
    <name type="scientific">Chromobacterium vaccinii</name>
    <dbReference type="NCBI Taxonomy" id="1108595"/>
    <lineage>
        <taxon>Bacteria</taxon>
        <taxon>Pseudomonadati</taxon>
        <taxon>Pseudomonadota</taxon>
        <taxon>Betaproteobacteria</taxon>
        <taxon>Neisseriales</taxon>
        <taxon>Chromobacteriaceae</taxon>
        <taxon>Chromobacterium</taxon>
    </lineage>
</organism>
<accession>A0ABV0FAW7</accession>
<dbReference type="PANTHER" id="PTHR11138:SF5">
    <property type="entry name" value="METHIONYL-TRNA FORMYLTRANSFERASE, MITOCHONDRIAL"/>
    <property type="match status" value="1"/>
</dbReference>
<dbReference type="RefSeq" id="WP_347369472.1">
    <property type="nucleotide sequence ID" value="NZ_JBDOJC010000001.1"/>
</dbReference>
<dbReference type="Pfam" id="PF02911">
    <property type="entry name" value="Formyl_trans_C"/>
    <property type="match status" value="1"/>
</dbReference>
<evidence type="ECO:0000256" key="3">
    <source>
        <dbReference type="ARBA" id="ARBA00022917"/>
    </source>
</evidence>
<feature type="domain" description="Formyl transferase N-terminal" evidence="4">
    <location>
        <begin position="33"/>
        <end position="174"/>
    </location>
</feature>
<dbReference type="Pfam" id="PF00551">
    <property type="entry name" value="Formyl_trans_N"/>
    <property type="match status" value="1"/>
</dbReference>
<dbReference type="CDD" id="cd08704">
    <property type="entry name" value="Met_tRNA_FMT_C"/>
    <property type="match status" value="1"/>
</dbReference>
<dbReference type="Proteomes" id="UP001455709">
    <property type="component" value="Unassembled WGS sequence"/>
</dbReference>
<dbReference type="InterPro" id="IPR005793">
    <property type="entry name" value="Formyl_trans_C"/>
</dbReference>
<evidence type="ECO:0000256" key="2">
    <source>
        <dbReference type="ARBA" id="ARBA00022679"/>
    </source>
</evidence>
<dbReference type="Gene3D" id="3.40.50.12230">
    <property type="match status" value="1"/>
</dbReference>
<dbReference type="InterPro" id="IPR002376">
    <property type="entry name" value="Formyl_transf_N"/>
</dbReference>
<gene>
    <name evidence="6" type="ORF">ABGV49_01495</name>
</gene>
<dbReference type="SUPFAM" id="SSF53328">
    <property type="entry name" value="Formyltransferase"/>
    <property type="match status" value="1"/>
</dbReference>
<evidence type="ECO:0000259" key="4">
    <source>
        <dbReference type="Pfam" id="PF00551"/>
    </source>
</evidence>
<dbReference type="InterPro" id="IPR036477">
    <property type="entry name" value="Formyl_transf_N_sf"/>
</dbReference>
<dbReference type="InterPro" id="IPR044135">
    <property type="entry name" value="Met-tRNA-FMT_C"/>
</dbReference>
<keyword evidence="7" id="KW-1185">Reference proteome</keyword>
<dbReference type="SUPFAM" id="SSF50486">
    <property type="entry name" value="FMT C-terminal domain-like"/>
    <property type="match status" value="1"/>
</dbReference>
<name>A0ABV0FAW7_9NEIS</name>
<keyword evidence="2" id="KW-0808">Transferase</keyword>
<sequence length="330" mass="37431">MRKCIRVVLFSEVNSKLGAPFLSILWAHPQVKLLALVTSQPGRSCTYFHEDKEQVDLERQAQVLGVPVLRPHKVNETHVVDQLKKLNADFFIVGNFQQKLGRELLDIPKVMAINFHPSPLPRYAGLAPFYWMSRNGETKGGVSAIKMDEGLDTGPIILQRDMPLSGFETAIELRGSQENENVFMLWELVPKMLSGDLECKSQYFEQRTYFGRPSDDDYCLDFTQSSKQVIQCVRAGYRYPGAYIIIDGAKRLTILSASQMRKEALGVQHMPNLIRKIENEVYVAAADGWVKIDTIEENGQQVALVDAWTEIQDQSFAGREWLPHDVEVEA</sequence>
<reference evidence="6 7" key="1">
    <citation type="submission" date="2024-05" db="EMBL/GenBank/DDBJ databases">
        <authorList>
            <person name="De Oliveira J.P."/>
            <person name="Noriler S.A."/>
            <person name="De Oliveira A.G."/>
            <person name="Sipoli D.S."/>
        </authorList>
    </citation>
    <scope>NUCLEOTIDE SEQUENCE [LARGE SCALE GENOMIC DNA]</scope>
    <source>
        <strain evidence="6 7">LABIM189</strain>
    </source>
</reference>
<dbReference type="InterPro" id="IPR011034">
    <property type="entry name" value="Formyl_transferase-like_C_sf"/>
</dbReference>
<dbReference type="PANTHER" id="PTHR11138">
    <property type="entry name" value="METHIONYL-TRNA FORMYLTRANSFERASE"/>
    <property type="match status" value="1"/>
</dbReference>
<evidence type="ECO:0000313" key="6">
    <source>
        <dbReference type="EMBL" id="MEO2215737.1"/>
    </source>
</evidence>
<keyword evidence="3" id="KW-0648">Protein biosynthesis</keyword>